<dbReference type="Proteomes" id="UP000054537">
    <property type="component" value="Unassembled WGS sequence"/>
</dbReference>
<dbReference type="InterPro" id="IPR024983">
    <property type="entry name" value="CHAT_dom"/>
</dbReference>
<name>A0A0A6UGM9_ACTUT</name>
<accession>A0A0A6UGM9</accession>
<feature type="region of interest" description="Disordered" evidence="1">
    <location>
        <begin position="282"/>
        <end position="341"/>
    </location>
</feature>
<protein>
    <recommendedName>
        <fullName evidence="2">CHAT domain-containing protein</fullName>
    </recommendedName>
</protein>
<feature type="domain" description="CHAT" evidence="2">
    <location>
        <begin position="552"/>
        <end position="799"/>
    </location>
</feature>
<dbReference type="RefSeq" id="WP_043529974.1">
    <property type="nucleotide sequence ID" value="NZ_BAABKU010000049.1"/>
</dbReference>
<keyword evidence="4" id="KW-1185">Reference proteome</keyword>
<dbReference type="STRING" id="1869.MB27_29830"/>
<dbReference type="EMBL" id="JRTT01000049">
    <property type="protein sequence ID" value="KHD74233.1"/>
    <property type="molecule type" value="Genomic_DNA"/>
</dbReference>
<evidence type="ECO:0000259" key="2">
    <source>
        <dbReference type="Pfam" id="PF12770"/>
    </source>
</evidence>
<feature type="compositionally biased region" description="Low complexity" evidence="1">
    <location>
        <begin position="307"/>
        <end position="320"/>
    </location>
</feature>
<comment type="caution">
    <text evidence="3">The sequence shown here is derived from an EMBL/GenBank/DDBJ whole genome shotgun (WGS) entry which is preliminary data.</text>
</comment>
<organism evidence="3 4">
    <name type="scientific">Actinoplanes utahensis</name>
    <dbReference type="NCBI Taxonomy" id="1869"/>
    <lineage>
        <taxon>Bacteria</taxon>
        <taxon>Bacillati</taxon>
        <taxon>Actinomycetota</taxon>
        <taxon>Actinomycetes</taxon>
        <taxon>Micromonosporales</taxon>
        <taxon>Micromonosporaceae</taxon>
        <taxon>Actinoplanes</taxon>
    </lineage>
</organism>
<evidence type="ECO:0000256" key="1">
    <source>
        <dbReference type="SAM" id="MobiDB-lite"/>
    </source>
</evidence>
<dbReference type="AlphaFoldDB" id="A0A0A6UGM9"/>
<evidence type="ECO:0000313" key="4">
    <source>
        <dbReference type="Proteomes" id="UP000054537"/>
    </source>
</evidence>
<reference evidence="3 4" key="1">
    <citation type="submission" date="2014-10" db="EMBL/GenBank/DDBJ databases">
        <title>Draft genome sequence of Actinoplanes utahensis NRRL 12052.</title>
        <authorList>
            <person name="Velasco-Bucheli B."/>
            <person name="del Cerro C."/>
            <person name="Hormigo D."/>
            <person name="Garcia J.L."/>
            <person name="Acebal C."/>
            <person name="Arroyo M."/>
            <person name="de la Mata I."/>
        </authorList>
    </citation>
    <scope>NUCLEOTIDE SEQUENCE [LARGE SCALE GENOMIC DNA]</scope>
    <source>
        <strain evidence="3 4">NRRL 12052</strain>
    </source>
</reference>
<sequence length="829" mass="88351">MKPSDIAALVTSIAAAVDGRGDLDAAVAGLHRLPAGVPGRGGLAAGLLAAIIRTGRKPGLERLREVGYLLAVADEDPPDDPLWQRHRVTARLMSLLHASEQGELGDARAALDELPALERAGADFPDLRPLFTAAKAELNFALAMQEGDTDAMALLFAGTTFFDWAPPPPPPPALLETRPVESLDDRERRLRRLDATLRSPRLPAVNRVMTRLALGRILLDRVTGTLPGGPGETAADRGSDDPDLARAIYSFREVLAEPVIGSWVTASARVLLSTAETLRDGVPDASDPADRNPVLGGIHGSPGGGPRPWWGGRPTPGATPFEEPWVSEPSSTRSVPPADEPEDGRFLVGSLPAQAPLGAEVSLTVRVTQHVRALEGARFTALRPMTIGRAGTTVTLTVEPDTGMTVLGPGQYRLHVPAEGDSDPVRIEFRCDRIALHRVRVTAWSGGTFLGELDFEVSVSAGGPATGPYMKAAPIGRVTPEDGEVTLQVRRDGGRYLFQLLSAEQMFDPVIVESMAAGPETAVDQAIATLQVLARGSGGYEPRHTRILLQNTGVALWNSMVPEAIREQFWQLRPRITTFTIATGLDVIPWELLYPMSRTEDEGFLVEQFAVTRRVYNQARAREIGLRPARFVAPADGPRNAAAEVGAVHRILSGTGSPDVVGDLAGLLALLDRGDPGLMHFACHNSYRPDAGSSIAMAGGAFVPTLLERPKARKALARTRPLVFVNACRSAGAVPHYTRMMGWAEQFLGAGAGAFVGTLWDVRSSAAQTFAETFYDAFAGGATLGDATLYARTATAAAEGDPTWLSYTVYGDPHATAAVAVDDDGEHPR</sequence>
<evidence type="ECO:0000313" key="3">
    <source>
        <dbReference type="EMBL" id="KHD74233.1"/>
    </source>
</evidence>
<dbReference type="Pfam" id="PF12770">
    <property type="entry name" value="CHAT"/>
    <property type="match status" value="1"/>
</dbReference>
<dbReference type="OrthoDB" id="163530at2"/>
<feature type="compositionally biased region" description="Gly residues" evidence="1">
    <location>
        <begin position="297"/>
        <end position="306"/>
    </location>
</feature>
<gene>
    <name evidence="3" type="ORF">MB27_29830</name>
</gene>
<proteinExistence type="predicted"/>
<dbReference type="eggNOG" id="COG4995">
    <property type="taxonomic scope" value="Bacteria"/>
</dbReference>